<evidence type="ECO:0000313" key="2">
    <source>
        <dbReference type="EMBL" id="GIE73079.1"/>
    </source>
</evidence>
<evidence type="ECO:0000313" key="3">
    <source>
        <dbReference type="Proteomes" id="UP000624709"/>
    </source>
</evidence>
<protein>
    <submittedName>
        <fullName evidence="2">Uncharacterized protein</fullName>
    </submittedName>
</protein>
<dbReference type="EMBL" id="BOMS01000164">
    <property type="protein sequence ID" value="GIE73079.1"/>
    <property type="molecule type" value="Genomic_DNA"/>
</dbReference>
<dbReference type="Proteomes" id="UP000624709">
    <property type="component" value="Unassembled WGS sequence"/>
</dbReference>
<evidence type="ECO:0000256" key="1">
    <source>
        <dbReference type="SAM" id="MobiDB-lite"/>
    </source>
</evidence>
<keyword evidence="3" id="KW-1185">Reference proteome</keyword>
<name>A0ABQ4BQW2_9ACTN</name>
<reference evidence="2 3" key="1">
    <citation type="submission" date="2021-01" db="EMBL/GenBank/DDBJ databases">
        <title>Whole genome shotgun sequence of Actinoplanes palleronii NBRC 14916.</title>
        <authorList>
            <person name="Komaki H."/>
            <person name="Tamura T."/>
        </authorList>
    </citation>
    <scope>NUCLEOTIDE SEQUENCE [LARGE SCALE GENOMIC DNA]</scope>
    <source>
        <strain evidence="2 3">NBRC 14916</strain>
    </source>
</reference>
<proteinExistence type="predicted"/>
<organism evidence="2 3">
    <name type="scientific">Actinoplanes palleronii</name>
    <dbReference type="NCBI Taxonomy" id="113570"/>
    <lineage>
        <taxon>Bacteria</taxon>
        <taxon>Bacillati</taxon>
        <taxon>Actinomycetota</taxon>
        <taxon>Actinomycetes</taxon>
        <taxon>Micromonosporales</taxon>
        <taxon>Micromonosporaceae</taxon>
        <taxon>Actinoplanes</taxon>
    </lineage>
</organism>
<accession>A0ABQ4BQW2</accession>
<gene>
    <name evidence="2" type="ORF">Apa02nite_091870</name>
</gene>
<feature type="region of interest" description="Disordered" evidence="1">
    <location>
        <begin position="42"/>
        <end position="71"/>
    </location>
</feature>
<comment type="caution">
    <text evidence="2">The sequence shown here is derived from an EMBL/GenBank/DDBJ whole genome shotgun (WGS) entry which is preliminary data.</text>
</comment>
<sequence>MLGAPDRLICVVDTGPGPVPGQPTALDRYLAEALAARALHRIPPDPGNFSHNARAYQARPLPDAPSLHMSG</sequence>